<dbReference type="InterPro" id="IPR001471">
    <property type="entry name" value="AP2/ERF_dom"/>
</dbReference>
<dbReference type="CDD" id="cd00018">
    <property type="entry name" value="AP2"/>
    <property type="match status" value="1"/>
</dbReference>
<reference evidence="8 9" key="1">
    <citation type="journal article" date="2021" name="Comput. Struct. Biotechnol. J.">
        <title>De novo genome assembly of the potent medicinal plant Rehmannia glutinosa using nanopore technology.</title>
        <authorList>
            <person name="Ma L."/>
            <person name="Dong C."/>
            <person name="Song C."/>
            <person name="Wang X."/>
            <person name="Zheng X."/>
            <person name="Niu Y."/>
            <person name="Chen S."/>
            <person name="Feng W."/>
        </authorList>
    </citation>
    <scope>NUCLEOTIDE SEQUENCE [LARGE SCALE GENOMIC DNA]</scope>
    <source>
        <strain evidence="8">DH-2019</strain>
    </source>
</reference>
<dbReference type="PRINTS" id="PR00367">
    <property type="entry name" value="ETHRSPELEMNT"/>
</dbReference>
<dbReference type="InterPro" id="IPR016177">
    <property type="entry name" value="DNA-bd_dom_sf"/>
</dbReference>
<organism evidence="8 9">
    <name type="scientific">Rehmannia glutinosa</name>
    <name type="common">Chinese foxglove</name>
    <dbReference type="NCBI Taxonomy" id="99300"/>
    <lineage>
        <taxon>Eukaryota</taxon>
        <taxon>Viridiplantae</taxon>
        <taxon>Streptophyta</taxon>
        <taxon>Embryophyta</taxon>
        <taxon>Tracheophyta</taxon>
        <taxon>Spermatophyta</taxon>
        <taxon>Magnoliopsida</taxon>
        <taxon>eudicotyledons</taxon>
        <taxon>Gunneridae</taxon>
        <taxon>Pentapetalae</taxon>
        <taxon>asterids</taxon>
        <taxon>lamiids</taxon>
        <taxon>Lamiales</taxon>
        <taxon>Orobanchaceae</taxon>
        <taxon>Rehmannieae</taxon>
        <taxon>Rehmannia</taxon>
    </lineage>
</organism>
<feature type="region of interest" description="Disordered" evidence="6">
    <location>
        <begin position="32"/>
        <end position="63"/>
    </location>
</feature>
<evidence type="ECO:0000256" key="2">
    <source>
        <dbReference type="ARBA" id="ARBA00023015"/>
    </source>
</evidence>
<evidence type="ECO:0000256" key="6">
    <source>
        <dbReference type="SAM" id="MobiDB-lite"/>
    </source>
</evidence>
<feature type="domain" description="AP2/ERF" evidence="7">
    <location>
        <begin position="64"/>
        <end position="141"/>
    </location>
</feature>
<evidence type="ECO:0000259" key="7">
    <source>
        <dbReference type="PROSITE" id="PS51032"/>
    </source>
</evidence>
<keyword evidence="9" id="KW-1185">Reference proteome</keyword>
<feature type="compositionally biased region" description="Low complexity" evidence="6">
    <location>
        <begin position="152"/>
        <end position="183"/>
    </location>
</feature>
<evidence type="ECO:0000256" key="4">
    <source>
        <dbReference type="ARBA" id="ARBA00023163"/>
    </source>
</evidence>
<feature type="region of interest" description="Disordered" evidence="6">
    <location>
        <begin position="151"/>
        <end position="183"/>
    </location>
</feature>
<proteinExistence type="predicted"/>
<dbReference type="SUPFAM" id="SSF54171">
    <property type="entry name" value="DNA-binding domain"/>
    <property type="match status" value="1"/>
</dbReference>
<evidence type="ECO:0000256" key="5">
    <source>
        <dbReference type="ARBA" id="ARBA00023242"/>
    </source>
</evidence>
<evidence type="ECO:0000256" key="3">
    <source>
        <dbReference type="ARBA" id="ARBA00023125"/>
    </source>
</evidence>
<dbReference type="SMART" id="SM00380">
    <property type="entry name" value="AP2"/>
    <property type="match status" value="1"/>
</dbReference>
<dbReference type="PANTHER" id="PTHR32467">
    <property type="entry name" value="AP2-LIKE ETHYLENE-RESPONSIVE TRANSCRIPTION FACTOR"/>
    <property type="match status" value="1"/>
</dbReference>
<dbReference type="PROSITE" id="PS51032">
    <property type="entry name" value="AP2_ERF"/>
    <property type="match status" value="1"/>
</dbReference>
<accession>A0ABR0VM05</accession>
<dbReference type="EMBL" id="JABTTQ020001046">
    <property type="protein sequence ID" value="KAK6136262.1"/>
    <property type="molecule type" value="Genomic_DNA"/>
</dbReference>
<sequence length="297" mass="33189">MKSQSASFTTNYKEFLALIMGKLSQHNSKNTSKVVANPVNNPGMKAKRTRKTIPRDSPPQRSSVYRGVTRHRWTGRYEAHLWDKNCWNEAQNKKGRQGKAVAFHGECRNIEEWRATQEEAAIAYDMAAIEYRGLNAVTNFDLSRYIKWLRPNNNNNNLNNKTTDETTNLPPISNHDSSSSSASNLDHLILQQPSDTTDAAAALSQPRPASATSALGLLLQSSKFKEMMEMTLAAECPSTPRESSDLHPPQSCSIIPDDIKTYFESNDFSAYNDEGDDDDIFGMVQFGSMLGGEELML</sequence>
<comment type="subcellular location">
    <subcellularLocation>
        <location evidence="1">Nucleus</location>
    </subcellularLocation>
</comment>
<gene>
    <name evidence="8" type="ORF">DH2020_029993</name>
</gene>
<evidence type="ECO:0000313" key="9">
    <source>
        <dbReference type="Proteomes" id="UP001318860"/>
    </source>
</evidence>
<dbReference type="Proteomes" id="UP001318860">
    <property type="component" value="Unassembled WGS sequence"/>
</dbReference>
<dbReference type="Gene3D" id="3.30.730.10">
    <property type="entry name" value="AP2/ERF domain"/>
    <property type="match status" value="1"/>
</dbReference>
<comment type="caution">
    <text evidence="8">The sequence shown here is derived from an EMBL/GenBank/DDBJ whole genome shotgun (WGS) entry which is preliminary data.</text>
</comment>
<keyword evidence="4" id="KW-0804">Transcription</keyword>
<protein>
    <recommendedName>
        <fullName evidence="7">AP2/ERF domain-containing protein</fullName>
    </recommendedName>
</protein>
<keyword evidence="5" id="KW-0539">Nucleus</keyword>
<evidence type="ECO:0000256" key="1">
    <source>
        <dbReference type="ARBA" id="ARBA00004123"/>
    </source>
</evidence>
<evidence type="ECO:0000313" key="8">
    <source>
        <dbReference type="EMBL" id="KAK6136262.1"/>
    </source>
</evidence>
<keyword evidence="3" id="KW-0238">DNA-binding</keyword>
<keyword evidence="2" id="KW-0805">Transcription regulation</keyword>
<dbReference type="PANTHER" id="PTHR32467:SF172">
    <property type="entry name" value="OS09G0423800 PROTEIN"/>
    <property type="match status" value="1"/>
</dbReference>
<name>A0ABR0VM05_REHGL</name>
<dbReference type="InterPro" id="IPR036955">
    <property type="entry name" value="AP2/ERF_dom_sf"/>
</dbReference>